<dbReference type="SUPFAM" id="SSF56112">
    <property type="entry name" value="Protein kinase-like (PK-like)"/>
    <property type="match status" value="2"/>
</dbReference>
<keyword evidence="1" id="KW-0808">Transferase</keyword>
<feature type="transmembrane region" description="Helical" evidence="6">
    <location>
        <begin position="128"/>
        <end position="148"/>
    </location>
</feature>
<feature type="non-terminal residue" evidence="8">
    <location>
        <position position="1"/>
    </location>
</feature>
<evidence type="ECO:0000256" key="3">
    <source>
        <dbReference type="ARBA" id="ARBA00022777"/>
    </source>
</evidence>
<evidence type="ECO:0000256" key="5">
    <source>
        <dbReference type="ARBA" id="ARBA00037982"/>
    </source>
</evidence>
<dbReference type="GO" id="GO:0005634">
    <property type="term" value="C:nucleus"/>
    <property type="evidence" value="ECO:0007669"/>
    <property type="project" value="TreeGrafter"/>
</dbReference>
<dbReference type="PROSITE" id="PS50011">
    <property type="entry name" value="PROTEIN_KINASE_DOM"/>
    <property type="match status" value="1"/>
</dbReference>
<dbReference type="EMBL" id="CAJPVJ010015240">
    <property type="protein sequence ID" value="CAG2175729.1"/>
    <property type="molecule type" value="Genomic_DNA"/>
</dbReference>
<dbReference type="InterPro" id="IPR008271">
    <property type="entry name" value="Ser/Thr_kinase_AS"/>
</dbReference>
<dbReference type="InterPro" id="IPR011009">
    <property type="entry name" value="Kinase-like_dom_sf"/>
</dbReference>
<keyword evidence="3" id="KW-0418">Kinase</keyword>
<evidence type="ECO:0000313" key="8">
    <source>
        <dbReference type="EMBL" id="CAD7658543.1"/>
    </source>
</evidence>
<dbReference type="Pfam" id="PF00069">
    <property type="entry name" value="Pkinase"/>
    <property type="match status" value="1"/>
</dbReference>
<keyword evidence="9" id="KW-1185">Reference proteome</keyword>
<keyword evidence="6" id="KW-1133">Transmembrane helix</keyword>
<evidence type="ECO:0000256" key="1">
    <source>
        <dbReference type="ARBA" id="ARBA00022679"/>
    </source>
</evidence>
<proteinExistence type="inferred from homology"/>
<organism evidence="8">
    <name type="scientific">Oppiella nova</name>
    <dbReference type="NCBI Taxonomy" id="334625"/>
    <lineage>
        <taxon>Eukaryota</taxon>
        <taxon>Metazoa</taxon>
        <taxon>Ecdysozoa</taxon>
        <taxon>Arthropoda</taxon>
        <taxon>Chelicerata</taxon>
        <taxon>Arachnida</taxon>
        <taxon>Acari</taxon>
        <taxon>Acariformes</taxon>
        <taxon>Sarcoptiformes</taxon>
        <taxon>Oribatida</taxon>
        <taxon>Brachypylina</taxon>
        <taxon>Oppioidea</taxon>
        <taxon>Oppiidae</taxon>
        <taxon>Oppiella</taxon>
    </lineage>
</organism>
<dbReference type="Proteomes" id="UP000728032">
    <property type="component" value="Unassembled WGS sequence"/>
</dbReference>
<keyword evidence="6" id="KW-0472">Membrane</keyword>
<keyword evidence="2" id="KW-0547">Nucleotide-binding</keyword>
<evidence type="ECO:0000256" key="6">
    <source>
        <dbReference type="SAM" id="Phobius"/>
    </source>
</evidence>
<gene>
    <name evidence="8" type="ORF">ONB1V03_LOCUS15164</name>
</gene>
<evidence type="ECO:0000313" key="9">
    <source>
        <dbReference type="Proteomes" id="UP000728032"/>
    </source>
</evidence>
<dbReference type="Gene3D" id="1.10.510.10">
    <property type="entry name" value="Transferase(Phosphotransferase) domain 1"/>
    <property type="match status" value="1"/>
</dbReference>
<protein>
    <recommendedName>
        <fullName evidence="7">Protein kinase domain-containing protein</fullName>
    </recommendedName>
</protein>
<dbReference type="GO" id="GO:0004672">
    <property type="term" value="F:protein kinase activity"/>
    <property type="evidence" value="ECO:0007669"/>
    <property type="project" value="InterPro"/>
</dbReference>
<dbReference type="PROSITE" id="PS00108">
    <property type="entry name" value="PROTEIN_KINASE_ST"/>
    <property type="match status" value="1"/>
</dbReference>
<dbReference type="InterPro" id="IPR000719">
    <property type="entry name" value="Prot_kinase_dom"/>
</dbReference>
<evidence type="ECO:0000259" key="7">
    <source>
        <dbReference type="PROSITE" id="PS50011"/>
    </source>
</evidence>
<keyword evidence="4" id="KW-0067">ATP-binding</keyword>
<feature type="domain" description="Protein kinase" evidence="7">
    <location>
        <begin position="1"/>
        <end position="280"/>
    </location>
</feature>
<sequence>YVTGLATVHQHSSDKGDQRYCAPEVGQGVVYNHKIDVYNVLHSMSYYNWDYPHIPGPHWTERPECSQRLFVFYKCAFNQLFRDKPTHPEVSHHQKLSAYVLGIISTIHALIAGYVGCSAVWFRSKSWTQIQVLTNTLVIPFLVLAYAFKRFRVDKILECVQYLHELNPPVIHRDLKPDNILLAKTYVTGLATVHQHSSDKGDQRYCAPEVGQGVVYNHKIDVYSLAKIAEKDIFGIHLEDKPLQKYSNNEMYCIQCHTITGITRTYPALTGQKGPSAHKS</sequence>
<evidence type="ECO:0000256" key="2">
    <source>
        <dbReference type="ARBA" id="ARBA00022741"/>
    </source>
</evidence>
<dbReference type="InterPro" id="IPR050339">
    <property type="entry name" value="CC_SR_Kinase"/>
</dbReference>
<dbReference type="GO" id="GO:0005524">
    <property type="term" value="F:ATP binding"/>
    <property type="evidence" value="ECO:0007669"/>
    <property type="project" value="UniProtKB-KW"/>
</dbReference>
<dbReference type="OrthoDB" id="7700243at2759"/>
<evidence type="ECO:0000256" key="4">
    <source>
        <dbReference type="ARBA" id="ARBA00022840"/>
    </source>
</evidence>
<dbReference type="EMBL" id="OC930065">
    <property type="protein sequence ID" value="CAD7658543.1"/>
    <property type="molecule type" value="Genomic_DNA"/>
</dbReference>
<dbReference type="GO" id="GO:0005737">
    <property type="term" value="C:cytoplasm"/>
    <property type="evidence" value="ECO:0007669"/>
    <property type="project" value="TreeGrafter"/>
</dbReference>
<name>A0A7R9ME90_9ACAR</name>
<dbReference type="AlphaFoldDB" id="A0A7R9ME90"/>
<keyword evidence="6" id="KW-0812">Transmembrane</keyword>
<dbReference type="PANTHER" id="PTHR11042">
    <property type="entry name" value="EUKARYOTIC TRANSLATION INITIATION FACTOR 2-ALPHA KINASE EIF2-ALPHA KINASE -RELATED"/>
    <property type="match status" value="1"/>
</dbReference>
<accession>A0A7R9ME90</accession>
<reference evidence="8" key="1">
    <citation type="submission" date="2020-11" db="EMBL/GenBank/DDBJ databases">
        <authorList>
            <person name="Tran Van P."/>
        </authorList>
    </citation>
    <scope>NUCLEOTIDE SEQUENCE</scope>
</reference>
<comment type="similarity">
    <text evidence="5">Belongs to the protein kinase superfamily. Ser/Thr protein kinase family. GCN2 subfamily.</text>
</comment>
<feature type="transmembrane region" description="Helical" evidence="6">
    <location>
        <begin position="98"/>
        <end position="122"/>
    </location>
</feature>